<dbReference type="STRING" id="1797785.A3B45_03375"/>
<dbReference type="EMBL" id="MFDM01000014">
    <property type="protein sequence ID" value="OGE43702.1"/>
    <property type="molecule type" value="Genomic_DNA"/>
</dbReference>
<feature type="transmembrane region" description="Helical" evidence="1">
    <location>
        <begin position="178"/>
        <end position="211"/>
    </location>
</feature>
<organism evidence="2 3">
    <name type="scientific">Candidatus Daviesbacteria bacterium RIFCSPLOWO2_01_FULL_39_12</name>
    <dbReference type="NCBI Taxonomy" id="1797785"/>
    <lineage>
        <taxon>Bacteria</taxon>
        <taxon>Candidatus Daviesiibacteriota</taxon>
    </lineage>
</organism>
<feature type="transmembrane region" description="Helical" evidence="1">
    <location>
        <begin position="232"/>
        <end position="251"/>
    </location>
</feature>
<feature type="transmembrane region" description="Helical" evidence="1">
    <location>
        <begin position="78"/>
        <end position="97"/>
    </location>
</feature>
<sequence>MHKTIKDLLIITTFTLISIFLIWLPHLLALPNLWGLSFKEGFSTIYRNFDGLEYVVIAKSFYDPQIIATLPQSLPANYFASHFPGYSILIAIFAPFLGYLKSMLVVSILSTVLAAWAFYFLVRDFRLTAYPLFLTFVFLILPARWLIVHSVGSSEPTFIFLIITAIYFVMKFEHTQKFLFMFSAGAMGALAQITRPPGILLFVASLLYVHWKLYLQTKVISFQKAWLDHLKYSSLILIPIGLLAIFIWYSFTYQDFWAYFKSGDNIHLTFPPFQVFNINQFWVGDIWLEDIVYIFILGFLGGVMLWKQKLYPMAFFVLTYLAAATLIAHRDISRYLLPVTPFVIIAFEKILTSKEFKIILPIIILAIYLYAQNFILQNIAPIPNLEFFN</sequence>
<feature type="transmembrane region" description="Helical" evidence="1">
    <location>
        <begin position="313"/>
        <end position="329"/>
    </location>
</feature>
<feature type="transmembrane region" description="Helical" evidence="1">
    <location>
        <begin position="358"/>
        <end position="380"/>
    </location>
</feature>
<evidence type="ECO:0000313" key="2">
    <source>
        <dbReference type="EMBL" id="OGE43702.1"/>
    </source>
</evidence>
<feature type="transmembrane region" description="Helical" evidence="1">
    <location>
        <begin position="154"/>
        <end position="172"/>
    </location>
</feature>
<reference evidence="2 3" key="1">
    <citation type="journal article" date="2016" name="Nat. Commun.">
        <title>Thousands of microbial genomes shed light on interconnected biogeochemical processes in an aquifer system.</title>
        <authorList>
            <person name="Anantharaman K."/>
            <person name="Brown C.T."/>
            <person name="Hug L.A."/>
            <person name="Sharon I."/>
            <person name="Castelle C.J."/>
            <person name="Probst A.J."/>
            <person name="Thomas B.C."/>
            <person name="Singh A."/>
            <person name="Wilkins M.J."/>
            <person name="Karaoz U."/>
            <person name="Brodie E.L."/>
            <person name="Williams K.H."/>
            <person name="Hubbard S.S."/>
            <person name="Banfield J.F."/>
        </authorList>
    </citation>
    <scope>NUCLEOTIDE SEQUENCE [LARGE SCALE GENOMIC DNA]</scope>
</reference>
<keyword evidence="1" id="KW-0472">Membrane</keyword>
<feature type="transmembrane region" description="Helical" evidence="1">
    <location>
        <begin position="335"/>
        <end position="351"/>
    </location>
</feature>
<gene>
    <name evidence="2" type="ORF">A3B45_03375</name>
</gene>
<protein>
    <recommendedName>
        <fullName evidence="4">Glycosyltransferase RgtA/B/C/D-like domain-containing protein</fullName>
    </recommendedName>
</protein>
<evidence type="ECO:0000256" key="1">
    <source>
        <dbReference type="SAM" id="Phobius"/>
    </source>
</evidence>
<dbReference type="Proteomes" id="UP000178565">
    <property type="component" value="Unassembled WGS sequence"/>
</dbReference>
<evidence type="ECO:0008006" key="4">
    <source>
        <dbReference type="Google" id="ProtNLM"/>
    </source>
</evidence>
<keyword evidence="1" id="KW-1133">Transmembrane helix</keyword>
<accession>A0A1F5KS14</accession>
<feature type="transmembrane region" description="Helical" evidence="1">
    <location>
        <begin position="128"/>
        <end position="147"/>
    </location>
</feature>
<proteinExistence type="predicted"/>
<comment type="caution">
    <text evidence="2">The sequence shown here is derived from an EMBL/GenBank/DDBJ whole genome shotgun (WGS) entry which is preliminary data.</text>
</comment>
<feature type="transmembrane region" description="Helical" evidence="1">
    <location>
        <begin position="7"/>
        <end position="28"/>
    </location>
</feature>
<dbReference type="AlphaFoldDB" id="A0A1F5KS14"/>
<keyword evidence="1" id="KW-0812">Transmembrane</keyword>
<feature type="transmembrane region" description="Helical" evidence="1">
    <location>
        <begin position="286"/>
        <end position="306"/>
    </location>
</feature>
<feature type="transmembrane region" description="Helical" evidence="1">
    <location>
        <begin position="104"/>
        <end position="122"/>
    </location>
</feature>
<name>A0A1F5KS14_9BACT</name>
<evidence type="ECO:0000313" key="3">
    <source>
        <dbReference type="Proteomes" id="UP000178565"/>
    </source>
</evidence>